<dbReference type="InterPro" id="IPR048433">
    <property type="entry name" value="YNCE-like_beta-prop"/>
</dbReference>
<proteinExistence type="predicted"/>
<evidence type="ECO:0000313" key="4">
    <source>
        <dbReference type="EMBL" id="GIE02774.1"/>
    </source>
</evidence>
<dbReference type="PANTHER" id="PTHR47197:SF3">
    <property type="entry name" value="DIHYDRO-HEME D1 DEHYDROGENASE"/>
    <property type="match status" value="1"/>
</dbReference>
<evidence type="ECO:0000256" key="1">
    <source>
        <dbReference type="ARBA" id="ARBA00022729"/>
    </source>
</evidence>
<dbReference type="Pfam" id="PF21783">
    <property type="entry name" value="YNCE"/>
    <property type="match status" value="1"/>
</dbReference>
<dbReference type="EMBL" id="BOML01000033">
    <property type="protein sequence ID" value="GIE02774.1"/>
    <property type="molecule type" value="Genomic_DNA"/>
</dbReference>
<feature type="domain" description="YNCE-like beta-propeller" evidence="3">
    <location>
        <begin position="332"/>
        <end position="508"/>
    </location>
</feature>
<dbReference type="RefSeq" id="WP_203728494.1">
    <property type="nucleotide sequence ID" value="NZ_BAAATX010000013.1"/>
</dbReference>
<comment type="caution">
    <text evidence="4">The sequence shown here is derived from an EMBL/GenBank/DDBJ whole genome shotgun (WGS) entry which is preliminary data.</text>
</comment>
<accession>A0ABQ3YZQ6</accession>
<feature type="transmembrane region" description="Helical" evidence="2">
    <location>
        <begin position="205"/>
        <end position="227"/>
    </location>
</feature>
<dbReference type="PANTHER" id="PTHR47197">
    <property type="entry name" value="PROTEIN NIRF"/>
    <property type="match status" value="1"/>
</dbReference>
<evidence type="ECO:0000259" key="3">
    <source>
        <dbReference type="Pfam" id="PF21783"/>
    </source>
</evidence>
<protein>
    <recommendedName>
        <fullName evidence="3">YNCE-like beta-propeller domain-containing protein</fullName>
    </recommendedName>
</protein>
<dbReference type="InterPro" id="IPR051200">
    <property type="entry name" value="Host-pathogen_enzymatic-act"/>
</dbReference>
<sequence length="576" mass="59266">MSDLSLPTHVLTEIDSPIREARLTGVDELARFAGGNDLAMAAAARSALERLTQDDSRSVSAAAAAALERTAIRVRPERVDFGQLAPGTPRIVADVLVDGPPLALASATVTVSGPGLRAMLTGRQLRILWQPRSEWLDGSVTVRGPAGWADVRVTGQVPVAAAPVSRAAVEAQLQAVNTTVNYAAYGPSRVTVLPAPPPRRRLGGAVLVAGLTALVVLGGVGVAWSLLGRPDTATPTTAADLLPTAAPVAEQSPEASAGPVAPITVPKEVLAHRIASLGKPALIATIKVGNEPEGVAVSPDGRTVYVANQGAKVLSIVDATSRQVSSVTLRNTPRFVAVSRDGRKVFVSMYENDKKTGSGVAVVDAAGKKVDGYVKTGDAPFALSTGPDGNLWVPIHGAGRVEIYSVGDQKPAGVITVPPNPHAVGFSGDLMRAFTANHESNAVAVVDMNTDKLLKSIPVAKAPHSIAVSPDGRRVLVAGFEANAANLIDAVTLKTTGPFAVGRAPQSVAFAADGKHGYTVNEVDGTISVLDASNGRVTATVKVGKSPRTIGVSPDGRFAYVSNGDDDTISVLKVGE</sequence>
<dbReference type="Proteomes" id="UP000637628">
    <property type="component" value="Unassembled WGS sequence"/>
</dbReference>
<dbReference type="NCBIfam" id="TIGR02276">
    <property type="entry name" value="beta_rpt_yvtn"/>
    <property type="match status" value="1"/>
</dbReference>
<keyword evidence="2" id="KW-1133">Transmembrane helix</keyword>
<keyword evidence="2" id="KW-0472">Membrane</keyword>
<organism evidence="4 5">
    <name type="scientific">Paractinoplanes durhamensis</name>
    <dbReference type="NCBI Taxonomy" id="113563"/>
    <lineage>
        <taxon>Bacteria</taxon>
        <taxon>Bacillati</taxon>
        <taxon>Actinomycetota</taxon>
        <taxon>Actinomycetes</taxon>
        <taxon>Micromonosporales</taxon>
        <taxon>Micromonosporaceae</taxon>
        <taxon>Paractinoplanes</taxon>
    </lineage>
</organism>
<keyword evidence="2" id="KW-0812">Transmembrane</keyword>
<dbReference type="InterPro" id="IPR011044">
    <property type="entry name" value="Quino_amine_DH_bsu"/>
</dbReference>
<keyword evidence="1" id="KW-0732">Signal</keyword>
<dbReference type="SUPFAM" id="SSF50969">
    <property type="entry name" value="YVTN repeat-like/Quinoprotein amine dehydrogenase"/>
    <property type="match status" value="1"/>
</dbReference>
<reference evidence="4 5" key="1">
    <citation type="submission" date="2021-01" db="EMBL/GenBank/DDBJ databases">
        <title>Whole genome shotgun sequence of Actinoplanes durhamensis NBRC 14914.</title>
        <authorList>
            <person name="Komaki H."/>
            <person name="Tamura T."/>
        </authorList>
    </citation>
    <scope>NUCLEOTIDE SEQUENCE [LARGE SCALE GENOMIC DNA]</scope>
    <source>
        <strain evidence="4 5">NBRC 14914</strain>
    </source>
</reference>
<dbReference type="Gene3D" id="2.130.10.10">
    <property type="entry name" value="YVTN repeat-like/Quinoprotein amine dehydrogenase"/>
    <property type="match status" value="2"/>
</dbReference>
<gene>
    <name evidence="4" type="ORF">Adu01nite_41240</name>
</gene>
<name>A0ABQ3YZQ6_9ACTN</name>
<evidence type="ECO:0000313" key="5">
    <source>
        <dbReference type="Proteomes" id="UP000637628"/>
    </source>
</evidence>
<keyword evidence="5" id="KW-1185">Reference proteome</keyword>
<evidence type="ECO:0000256" key="2">
    <source>
        <dbReference type="SAM" id="Phobius"/>
    </source>
</evidence>
<dbReference type="InterPro" id="IPR015943">
    <property type="entry name" value="WD40/YVTN_repeat-like_dom_sf"/>
</dbReference>
<dbReference type="InterPro" id="IPR011964">
    <property type="entry name" value="YVTN_b-propeller_repeat"/>
</dbReference>